<dbReference type="PANTHER" id="PTHR43135:SF3">
    <property type="entry name" value="ALPHA-D-RIBOSE 1-METHYLPHOSPHONATE 5-TRIPHOSPHATE DIPHOSPHATASE"/>
    <property type="match status" value="1"/>
</dbReference>
<dbReference type="GO" id="GO:0016810">
    <property type="term" value="F:hydrolase activity, acting on carbon-nitrogen (but not peptide) bonds"/>
    <property type="evidence" value="ECO:0007669"/>
    <property type="project" value="InterPro"/>
</dbReference>
<feature type="domain" description="Amidohydrolase-related" evidence="1">
    <location>
        <begin position="340"/>
        <end position="433"/>
    </location>
</feature>
<dbReference type="InterPro" id="IPR006680">
    <property type="entry name" value="Amidohydro-rel"/>
</dbReference>
<proteinExistence type="predicted"/>
<dbReference type="AlphaFoldDB" id="A0AAP2CH79"/>
<dbReference type="SUPFAM" id="SSF51556">
    <property type="entry name" value="Metallo-dependent hydrolases"/>
    <property type="match status" value="1"/>
</dbReference>
<dbReference type="EMBL" id="JAHCMY010000005">
    <property type="protein sequence ID" value="MBS9524628.1"/>
    <property type="molecule type" value="Genomic_DNA"/>
</dbReference>
<accession>A0AAP2CH79</accession>
<evidence type="ECO:0000313" key="2">
    <source>
        <dbReference type="EMBL" id="MBS9524628.1"/>
    </source>
</evidence>
<protein>
    <submittedName>
        <fullName evidence="2">Amidohydrolase family protein</fullName>
    </submittedName>
</protein>
<dbReference type="RefSeq" id="WP_213945474.1">
    <property type="nucleotide sequence ID" value="NZ_JAHCMY010000005.1"/>
</dbReference>
<evidence type="ECO:0000259" key="1">
    <source>
        <dbReference type="Pfam" id="PF01979"/>
    </source>
</evidence>
<keyword evidence="3" id="KW-1185">Reference proteome</keyword>
<dbReference type="InterPro" id="IPR032466">
    <property type="entry name" value="Metal_Hydrolase"/>
</dbReference>
<comment type="caution">
    <text evidence="2">The sequence shown here is derived from an EMBL/GenBank/DDBJ whole genome shotgun (WGS) entry which is preliminary data.</text>
</comment>
<dbReference type="Pfam" id="PF01979">
    <property type="entry name" value="Amidohydro_1"/>
    <property type="match status" value="1"/>
</dbReference>
<gene>
    <name evidence="2" type="ORF">KI659_11460</name>
</gene>
<sequence length="560" mass="60670">MSNIYKLRLILGLLVLVGFLQVSPVKAQSDASGEKRVTGTFAITNATVFTSPGQSQQNTTIIIKNGLIDAIGPNVSIPSNAHRIAGDSLYVYPGFIDGGSSAGVSRPKDVEKPSNFNASSPPDEVAGITPYRNVLDYFDANSNQINDWRKAGFTMGQLIPEGGMLPGKTAIVVYGHKSSSNIYKENAALVATFKGSRGMYPATILGVMAKFRDLYKNSEYTSQHANLFASNPGIRRPEKNKTLEAFYGSHDGSTPIVFAVEDDLTTRRAIRLQEELGFKLILNGVSGAYPIIPQIKNSQAAVLLTLDLPEDKSSKMEDSESDEERKARIERVKEAYQARLAEAAKFHEAGIPFGFTSQGAKVGDVRKNIRLMIENGLSEEAALAALTINAAKILGIDNYAGTLEKGKLANMVIATDSIFKEDSQIKHVFADGHMFDYETTEKKKSNGNGEPADLEGRWEYSAQSPQGDSQGLLVFRKDGEDYRGEITLDNPAGSGQITSELKNISVDGSSLRFEFNIDAGGNNITFNVSGDISGNEFDGNLVVADFGSFPMRATKQPETK</sequence>
<evidence type="ECO:0000313" key="3">
    <source>
        <dbReference type="Proteomes" id="UP001319104"/>
    </source>
</evidence>
<organism evidence="2 3">
    <name type="scientific">Litoribacter ruber</name>
    <dbReference type="NCBI Taxonomy" id="702568"/>
    <lineage>
        <taxon>Bacteria</taxon>
        <taxon>Pseudomonadati</taxon>
        <taxon>Bacteroidota</taxon>
        <taxon>Cytophagia</taxon>
        <taxon>Cytophagales</taxon>
        <taxon>Cyclobacteriaceae</taxon>
        <taxon>Litoribacter</taxon>
    </lineage>
</organism>
<dbReference type="Gene3D" id="3.20.20.140">
    <property type="entry name" value="Metal-dependent hydrolases"/>
    <property type="match status" value="2"/>
</dbReference>
<name>A0AAP2CH79_9BACT</name>
<dbReference type="PANTHER" id="PTHR43135">
    <property type="entry name" value="ALPHA-D-RIBOSE 1-METHYLPHOSPHONATE 5-TRIPHOSPHATE DIPHOSPHATASE"/>
    <property type="match status" value="1"/>
</dbReference>
<dbReference type="InterPro" id="IPR051781">
    <property type="entry name" value="Metallo-dep_Hydrolase"/>
</dbReference>
<reference evidence="2 3" key="1">
    <citation type="submission" date="2021-05" db="EMBL/GenBank/DDBJ databases">
        <authorList>
            <person name="Zhang Z.D."/>
            <person name="Osman G."/>
        </authorList>
    </citation>
    <scope>NUCLEOTIDE SEQUENCE [LARGE SCALE GENOMIC DNA]</scope>
    <source>
        <strain evidence="2 3">KCTC 32217</strain>
    </source>
</reference>
<dbReference type="InterPro" id="IPR011059">
    <property type="entry name" value="Metal-dep_hydrolase_composite"/>
</dbReference>
<dbReference type="Proteomes" id="UP001319104">
    <property type="component" value="Unassembled WGS sequence"/>
</dbReference>
<dbReference type="SUPFAM" id="SSF51338">
    <property type="entry name" value="Composite domain of metallo-dependent hydrolases"/>
    <property type="match status" value="1"/>
</dbReference>